<dbReference type="InterPro" id="IPR025749">
    <property type="entry name" value="Sphingomyelin_synth-like_dom"/>
</dbReference>
<keyword evidence="12" id="KW-1185">Reference proteome</keyword>
<keyword evidence="7" id="KW-0443">Lipid metabolism</keyword>
<evidence type="ECO:0000256" key="1">
    <source>
        <dbReference type="ARBA" id="ARBA00004141"/>
    </source>
</evidence>
<feature type="transmembrane region" description="Helical" evidence="9">
    <location>
        <begin position="224"/>
        <end position="246"/>
    </location>
</feature>
<evidence type="ECO:0000256" key="5">
    <source>
        <dbReference type="ARBA" id="ARBA00022919"/>
    </source>
</evidence>
<keyword evidence="8 9" id="KW-0472">Membrane</keyword>
<gene>
    <name evidence="11" type="ORF">IWQ60_005089</name>
</gene>
<accession>A0A9W8A6Y6</accession>
<evidence type="ECO:0000313" key="12">
    <source>
        <dbReference type="Proteomes" id="UP001150569"/>
    </source>
</evidence>
<comment type="subcellular location">
    <subcellularLocation>
        <location evidence="1">Membrane</location>
        <topology evidence="1">Multi-pass membrane protein</topology>
    </subcellularLocation>
</comment>
<dbReference type="EMBL" id="JANBPT010000263">
    <property type="protein sequence ID" value="KAJ1924604.1"/>
    <property type="molecule type" value="Genomic_DNA"/>
</dbReference>
<feature type="transmembrane region" description="Helical" evidence="9">
    <location>
        <begin position="174"/>
        <end position="191"/>
    </location>
</feature>
<dbReference type="GO" id="GO:0005886">
    <property type="term" value="C:plasma membrane"/>
    <property type="evidence" value="ECO:0007669"/>
    <property type="project" value="TreeGrafter"/>
</dbReference>
<feature type="transmembrane region" description="Helical" evidence="9">
    <location>
        <begin position="117"/>
        <end position="137"/>
    </location>
</feature>
<dbReference type="Proteomes" id="UP001150569">
    <property type="component" value="Unassembled WGS sequence"/>
</dbReference>
<dbReference type="PANTHER" id="PTHR21290:SF27">
    <property type="entry name" value="PHOSPHATIDYLCHOLINE:CERAMIDE CHOLINEPHOSPHOTRANSFERASE 1"/>
    <property type="match status" value="1"/>
</dbReference>
<organism evidence="11 12">
    <name type="scientific">Tieghemiomyces parasiticus</name>
    <dbReference type="NCBI Taxonomy" id="78921"/>
    <lineage>
        <taxon>Eukaryota</taxon>
        <taxon>Fungi</taxon>
        <taxon>Fungi incertae sedis</taxon>
        <taxon>Zoopagomycota</taxon>
        <taxon>Kickxellomycotina</taxon>
        <taxon>Dimargaritomycetes</taxon>
        <taxon>Dimargaritales</taxon>
        <taxon>Dimargaritaceae</taxon>
        <taxon>Tieghemiomyces</taxon>
    </lineage>
</organism>
<dbReference type="Pfam" id="PF14360">
    <property type="entry name" value="PAP2_C"/>
    <property type="match status" value="1"/>
</dbReference>
<evidence type="ECO:0000256" key="4">
    <source>
        <dbReference type="ARBA" id="ARBA00022692"/>
    </source>
</evidence>
<dbReference type="GO" id="GO:0005789">
    <property type="term" value="C:endoplasmic reticulum membrane"/>
    <property type="evidence" value="ECO:0007669"/>
    <property type="project" value="TreeGrafter"/>
</dbReference>
<reference evidence="11" key="1">
    <citation type="submission" date="2022-07" db="EMBL/GenBank/DDBJ databases">
        <title>Phylogenomic reconstructions and comparative analyses of Kickxellomycotina fungi.</title>
        <authorList>
            <person name="Reynolds N.K."/>
            <person name="Stajich J.E."/>
            <person name="Barry K."/>
            <person name="Grigoriev I.V."/>
            <person name="Crous P."/>
            <person name="Smith M.E."/>
        </authorList>
    </citation>
    <scope>NUCLEOTIDE SEQUENCE</scope>
    <source>
        <strain evidence="11">RSA 861</strain>
    </source>
</reference>
<evidence type="ECO:0000256" key="9">
    <source>
        <dbReference type="SAM" id="Phobius"/>
    </source>
</evidence>
<feature type="transmembrane region" description="Helical" evidence="9">
    <location>
        <begin position="198"/>
        <end position="218"/>
    </location>
</feature>
<evidence type="ECO:0000256" key="3">
    <source>
        <dbReference type="ARBA" id="ARBA00022679"/>
    </source>
</evidence>
<dbReference type="GO" id="GO:0000139">
    <property type="term" value="C:Golgi membrane"/>
    <property type="evidence" value="ECO:0007669"/>
    <property type="project" value="TreeGrafter"/>
</dbReference>
<comment type="similarity">
    <text evidence="2">Belongs to the sphingomyelin synthase family.</text>
</comment>
<keyword evidence="5" id="KW-0746">Sphingolipid metabolism</keyword>
<dbReference type="InterPro" id="IPR045221">
    <property type="entry name" value="Sphingomyelin_synth-like"/>
</dbReference>
<keyword evidence="4 9" id="KW-0812">Transmembrane</keyword>
<evidence type="ECO:0000256" key="8">
    <source>
        <dbReference type="ARBA" id="ARBA00023136"/>
    </source>
</evidence>
<dbReference type="PANTHER" id="PTHR21290">
    <property type="entry name" value="SPHINGOMYELIN SYNTHETASE"/>
    <property type="match status" value="1"/>
</dbReference>
<feature type="transmembrane region" description="Helical" evidence="9">
    <location>
        <begin position="33"/>
        <end position="56"/>
    </location>
</feature>
<evidence type="ECO:0000256" key="7">
    <source>
        <dbReference type="ARBA" id="ARBA00023098"/>
    </source>
</evidence>
<sequence length="383" mass="43548">MAPRFDAAQVRELPRRLWHHILKAPKQVNHWEILRTFLAVVYLVVVAFFMVFMQMVSDRRWNQGDPQLRDLAFDWFPYVNKVSVADDLVSSSLIIVLAGNLLLTTNWRNRIIFVRRCLWLIGTLYFFRGFTLVVTTVPSPRLDCVPTETHGAADMFRVGWDMITTKTKACTDNIYSGHTVILCASFFLWRVHSRYAVIIIYSALHSIAGMIMVLYTHLHYFVDILIAVFFTYSMFSLYFYALDLAVHDHFNLTPYRVRCRCELRPSLGRRLINAYRFNSAPEGRADSIYAQDALAMGSGVSPSQITAAPATAVDPADYKALAFTPRILNNGVPRFIAWLDGLDLRVPPRATGGSNNLPGPGGACPIHWHKTEAPYEMAQHPMV</sequence>
<dbReference type="GO" id="GO:0046513">
    <property type="term" value="P:ceramide biosynthetic process"/>
    <property type="evidence" value="ECO:0007669"/>
    <property type="project" value="TreeGrafter"/>
</dbReference>
<keyword evidence="3" id="KW-0808">Transferase</keyword>
<feature type="transmembrane region" description="Helical" evidence="9">
    <location>
        <begin position="88"/>
        <end position="105"/>
    </location>
</feature>
<protein>
    <recommendedName>
        <fullName evidence="10">Sphingomyelin synthase-like domain-containing protein</fullName>
    </recommendedName>
</protein>
<dbReference type="GO" id="GO:0047493">
    <property type="term" value="F:ceramide cholinephosphotransferase activity"/>
    <property type="evidence" value="ECO:0007669"/>
    <property type="project" value="TreeGrafter"/>
</dbReference>
<feature type="domain" description="Sphingomyelin synthase-like" evidence="10">
    <location>
        <begin position="170"/>
        <end position="238"/>
    </location>
</feature>
<keyword evidence="6 9" id="KW-1133">Transmembrane helix</keyword>
<evidence type="ECO:0000256" key="6">
    <source>
        <dbReference type="ARBA" id="ARBA00022989"/>
    </source>
</evidence>
<proteinExistence type="inferred from homology"/>
<comment type="caution">
    <text evidence="11">The sequence shown here is derived from an EMBL/GenBank/DDBJ whole genome shotgun (WGS) entry which is preliminary data.</text>
</comment>
<evidence type="ECO:0000256" key="2">
    <source>
        <dbReference type="ARBA" id="ARBA00005441"/>
    </source>
</evidence>
<name>A0A9W8A6Y6_9FUNG</name>
<dbReference type="GO" id="GO:0033188">
    <property type="term" value="F:sphingomyelin synthase activity"/>
    <property type="evidence" value="ECO:0007669"/>
    <property type="project" value="TreeGrafter"/>
</dbReference>
<dbReference type="OrthoDB" id="422827at2759"/>
<dbReference type="AlphaFoldDB" id="A0A9W8A6Y6"/>
<evidence type="ECO:0000313" key="11">
    <source>
        <dbReference type="EMBL" id="KAJ1924604.1"/>
    </source>
</evidence>
<evidence type="ECO:0000259" key="10">
    <source>
        <dbReference type="Pfam" id="PF14360"/>
    </source>
</evidence>
<dbReference type="GO" id="GO:0006686">
    <property type="term" value="P:sphingomyelin biosynthetic process"/>
    <property type="evidence" value="ECO:0007669"/>
    <property type="project" value="TreeGrafter"/>
</dbReference>